<keyword evidence="3" id="KW-1185">Reference proteome</keyword>
<dbReference type="RefSeq" id="WP_272447700.1">
    <property type="nucleotide sequence ID" value="NZ_JAMQKC010000036.1"/>
</dbReference>
<keyword evidence="1" id="KW-0812">Transmembrane</keyword>
<gene>
    <name evidence="2" type="ORF">NC799_17380</name>
</gene>
<protein>
    <submittedName>
        <fullName evidence="2">Uncharacterized protein</fullName>
    </submittedName>
</protein>
<evidence type="ECO:0000256" key="1">
    <source>
        <dbReference type="SAM" id="Phobius"/>
    </source>
</evidence>
<dbReference type="Proteomes" id="UP001145069">
    <property type="component" value="Unassembled WGS sequence"/>
</dbReference>
<sequence>MFLPLHVYGWTFFVISESLTWLFVILFMLARYKWMANRLSYLFMIGAIICNLFQLVIVWVDYYFTGTVSFLQMVIILFIIYATTLGSNDMKRIDSYIQKKINNKRNSRITSSKVRMDNKTYILYKRNLFLLHTVAYFLFHLLWYIFDPNTTGLPNYSLFFFNEWINYPHEGFYSLPIFNIISYFWKIIYFFECIVMIFYSSWLIFDKQHHR</sequence>
<comment type="caution">
    <text evidence="2">The sequence shown here is derived from an EMBL/GenBank/DDBJ whole genome shotgun (WGS) entry which is preliminary data.</text>
</comment>
<name>A0A9X3WF23_9BACI</name>
<dbReference type="EMBL" id="JAMQKC010000036">
    <property type="protein sequence ID" value="MDC3418632.1"/>
    <property type="molecule type" value="Genomic_DNA"/>
</dbReference>
<accession>A0A9X3WF23</accession>
<feature type="transmembrane region" description="Helical" evidence="1">
    <location>
        <begin position="183"/>
        <end position="205"/>
    </location>
</feature>
<evidence type="ECO:0000313" key="3">
    <source>
        <dbReference type="Proteomes" id="UP001145069"/>
    </source>
</evidence>
<feature type="transmembrane region" description="Helical" evidence="1">
    <location>
        <begin position="70"/>
        <end position="90"/>
    </location>
</feature>
<reference evidence="2" key="1">
    <citation type="submission" date="2022-06" db="EMBL/GenBank/DDBJ databases">
        <title>Aquibacillus sp. a new bacterium isolated from soil saline samples.</title>
        <authorList>
            <person name="Galisteo C."/>
            <person name="De La Haba R."/>
            <person name="Sanchez-Porro C."/>
            <person name="Ventosa A."/>
        </authorList>
    </citation>
    <scope>NUCLEOTIDE SEQUENCE</scope>
    <source>
        <strain evidence="2">3ASR75-54</strain>
    </source>
</reference>
<evidence type="ECO:0000313" key="2">
    <source>
        <dbReference type="EMBL" id="MDC3418632.1"/>
    </source>
</evidence>
<feature type="transmembrane region" description="Helical" evidence="1">
    <location>
        <begin position="41"/>
        <end position="64"/>
    </location>
</feature>
<proteinExistence type="predicted"/>
<keyword evidence="1" id="KW-0472">Membrane</keyword>
<organism evidence="2 3">
    <name type="scientific">Aquibacillus salsiterrae</name>
    <dbReference type="NCBI Taxonomy" id="2950439"/>
    <lineage>
        <taxon>Bacteria</taxon>
        <taxon>Bacillati</taxon>
        <taxon>Bacillota</taxon>
        <taxon>Bacilli</taxon>
        <taxon>Bacillales</taxon>
        <taxon>Bacillaceae</taxon>
        <taxon>Aquibacillus</taxon>
    </lineage>
</organism>
<feature type="transmembrane region" description="Helical" evidence="1">
    <location>
        <begin position="128"/>
        <end position="146"/>
    </location>
</feature>
<keyword evidence="1" id="KW-1133">Transmembrane helix</keyword>
<feature type="transmembrane region" description="Helical" evidence="1">
    <location>
        <begin position="6"/>
        <end position="29"/>
    </location>
</feature>
<dbReference type="AlphaFoldDB" id="A0A9X3WF23"/>